<evidence type="ECO:0000256" key="2">
    <source>
        <dbReference type="ARBA" id="ARBA00022448"/>
    </source>
</evidence>
<dbReference type="EMBL" id="DSOV01000058">
    <property type="protein sequence ID" value="HEN43320.1"/>
    <property type="molecule type" value="Genomic_DNA"/>
</dbReference>
<keyword evidence="2" id="KW-0813">Transport</keyword>
<feature type="transmembrane region" description="Helical" evidence="7">
    <location>
        <begin position="397"/>
        <end position="430"/>
    </location>
</feature>
<feature type="transmembrane region" description="Helical" evidence="7">
    <location>
        <begin position="442"/>
        <end position="461"/>
    </location>
</feature>
<evidence type="ECO:0000313" key="9">
    <source>
        <dbReference type="EMBL" id="HEN43320.1"/>
    </source>
</evidence>
<dbReference type="Pfam" id="PF03600">
    <property type="entry name" value="CitMHS"/>
    <property type="match status" value="1"/>
</dbReference>
<dbReference type="InterPro" id="IPR051679">
    <property type="entry name" value="DASS-Related_Transporters"/>
</dbReference>
<dbReference type="SUPFAM" id="SSF116726">
    <property type="entry name" value="TrkA C-terminal domain-like"/>
    <property type="match status" value="2"/>
</dbReference>
<dbReference type="Pfam" id="PF02080">
    <property type="entry name" value="TrkA_C"/>
    <property type="match status" value="1"/>
</dbReference>
<evidence type="ECO:0000256" key="5">
    <source>
        <dbReference type="ARBA" id="ARBA00022989"/>
    </source>
</evidence>
<keyword evidence="3 7" id="KW-0812">Transmembrane</keyword>
<feature type="transmembrane region" description="Helical" evidence="7">
    <location>
        <begin position="181"/>
        <end position="202"/>
    </location>
</feature>
<comment type="caution">
    <text evidence="9">The sequence shown here is derived from an EMBL/GenBank/DDBJ whole genome shotgun (WGS) entry which is preliminary data.</text>
</comment>
<feature type="transmembrane region" description="Helical" evidence="7">
    <location>
        <begin position="528"/>
        <end position="546"/>
    </location>
</feature>
<comment type="subcellular location">
    <subcellularLocation>
        <location evidence="1">Membrane</location>
        <topology evidence="1">Multi-pass membrane protein</topology>
    </subcellularLocation>
</comment>
<dbReference type="InterPro" id="IPR004680">
    <property type="entry name" value="Cit_transptr-like_dom"/>
</dbReference>
<gene>
    <name evidence="9" type="ORF">ENQ87_13305</name>
</gene>
<dbReference type="PANTHER" id="PTHR43652:SF2">
    <property type="entry name" value="BASIC AMINO ACID ANTIPORTER YFCC-RELATED"/>
    <property type="match status" value="1"/>
</dbReference>
<feature type="domain" description="RCK C-terminal" evidence="8">
    <location>
        <begin position="208"/>
        <end position="292"/>
    </location>
</feature>
<dbReference type="Gene3D" id="3.30.70.1450">
    <property type="entry name" value="Regulator of K+ conductance, C-terminal domain"/>
    <property type="match status" value="2"/>
</dbReference>
<feature type="transmembrane region" description="Helical" evidence="7">
    <location>
        <begin position="91"/>
        <end position="124"/>
    </location>
</feature>
<feature type="transmembrane region" description="Helical" evidence="7">
    <location>
        <begin position="28"/>
        <end position="45"/>
    </location>
</feature>
<dbReference type="FunFam" id="3.30.70.1450:FF:000009">
    <property type="entry name" value="SLC13 family permease"/>
    <property type="match status" value="1"/>
</dbReference>
<dbReference type="PROSITE" id="PS51202">
    <property type="entry name" value="RCK_C"/>
    <property type="match status" value="2"/>
</dbReference>
<evidence type="ECO:0000256" key="3">
    <source>
        <dbReference type="ARBA" id="ARBA00022692"/>
    </source>
</evidence>
<dbReference type="InterPro" id="IPR006037">
    <property type="entry name" value="RCK_C"/>
</dbReference>
<name>A0A831UEK5_GEOME</name>
<dbReference type="InterPro" id="IPR036721">
    <property type="entry name" value="RCK_C_sf"/>
</dbReference>
<feature type="transmembrane region" description="Helical" evidence="7">
    <location>
        <begin position="473"/>
        <end position="493"/>
    </location>
</feature>
<evidence type="ECO:0000256" key="7">
    <source>
        <dbReference type="SAM" id="Phobius"/>
    </source>
</evidence>
<accession>A0A831UEK5</accession>
<dbReference type="GO" id="GO:0005886">
    <property type="term" value="C:plasma membrane"/>
    <property type="evidence" value="ECO:0007669"/>
    <property type="project" value="TreeGrafter"/>
</dbReference>
<evidence type="ECO:0000256" key="1">
    <source>
        <dbReference type="ARBA" id="ARBA00004141"/>
    </source>
</evidence>
<feature type="transmembrane region" description="Helical" evidence="7">
    <location>
        <begin position="566"/>
        <end position="586"/>
    </location>
</feature>
<evidence type="ECO:0000259" key="8">
    <source>
        <dbReference type="PROSITE" id="PS51202"/>
    </source>
</evidence>
<protein>
    <submittedName>
        <fullName evidence="9">SLC13 family permease</fullName>
    </submittedName>
</protein>
<dbReference type="GO" id="GO:0008324">
    <property type="term" value="F:monoatomic cation transmembrane transporter activity"/>
    <property type="evidence" value="ECO:0007669"/>
    <property type="project" value="InterPro"/>
</dbReference>
<proteinExistence type="predicted"/>
<keyword evidence="5 7" id="KW-1133">Transmembrane helix</keyword>
<dbReference type="GO" id="GO:0006813">
    <property type="term" value="P:potassium ion transport"/>
    <property type="evidence" value="ECO:0007669"/>
    <property type="project" value="InterPro"/>
</dbReference>
<dbReference type="AlphaFoldDB" id="A0A831UEK5"/>
<sequence length="588" mass="63014">MTIEMLLVLGLAVSAVILFATERLPVDIVALIIMASLLLSGLITPEEAIGGFSNPATVTVGAMFILSAGLFRTGAVNLLGTALARLGSVSFWLVLVVMMLTVGVLSAFINNTAAVAIFLPIALGVARDTGVAPGRLLMPLSFASMFGGVCTLIGTSTNILVSSIAQRHGLQPFGMFEMTGLGLIFFGAGSAYMFLIGVRLIPERKGEEDPRKLFGIGDYLTEIVLEPEARSVGTVLAESPLLRDLAIRSVAVFRDGKPVDEPPDRIVLQAGDHLKVRCDLENFRKLKERRGIALRHETDRKPGEEAVLVEAVVASGSTLDGRSLRQARFRSRYGLTALAVRHRGRVMREDLDTMELHAGDVLLFEVEENRLDQLRDDKTFVLVSQVELPVFRKSRMVTAVAIVAGVVAAAASGVISIVAGAIVGCILMVLTRCLTREEAYGAINWPVIFLLAGVLTLGTALEKSGAARILAGHLVETVGAFGPVALVSAFYLVTSLLTEMMSNNATAALLAPIAIAAAESYGVDSRPFLMAIAFAASASFMTPVGYQTNTLIYGPGQFRYADFLRVGTPLNILFWVLATIFIPRFWPF</sequence>
<organism evidence="9">
    <name type="scientific">Geobacter metallireducens</name>
    <dbReference type="NCBI Taxonomy" id="28232"/>
    <lineage>
        <taxon>Bacteria</taxon>
        <taxon>Pseudomonadati</taxon>
        <taxon>Thermodesulfobacteriota</taxon>
        <taxon>Desulfuromonadia</taxon>
        <taxon>Geobacterales</taxon>
        <taxon>Geobacteraceae</taxon>
        <taxon>Geobacter</taxon>
    </lineage>
</organism>
<feature type="transmembrane region" description="Helical" evidence="7">
    <location>
        <begin position="136"/>
        <end position="161"/>
    </location>
</feature>
<evidence type="ECO:0000256" key="4">
    <source>
        <dbReference type="ARBA" id="ARBA00022737"/>
    </source>
</evidence>
<keyword evidence="6 7" id="KW-0472">Membrane</keyword>
<keyword evidence="4" id="KW-0677">Repeat</keyword>
<evidence type="ECO:0000256" key="6">
    <source>
        <dbReference type="ARBA" id="ARBA00023136"/>
    </source>
</evidence>
<feature type="transmembrane region" description="Helical" evidence="7">
    <location>
        <begin position="52"/>
        <end position="71"/>
    </location>
</feature>
<reference evidence="9" key="1">
    <citation type="journal article" date="2020" name="mSystems">
        <title>Genome- and Community-Level Interaction Insights into Carbon Utilization and Element Cycling Functions of Hydrothermarchaeota in Hydrothermal Sediment.</title>
        <authorList>
            <person name="Zhou Z."/>
            <person name="Liu Y."/>
            <person name="Xu W."/>
            <person name="Pan J."/>
            <person name="Luo Z.H."/>
            <person name="Li M."/>
        </authorList>
    </citation>
    <scope>NUCLEOTIDE SEQUENCE [LARGE SCALE GENOMIC DNA]</scope>
    <source>
        <strain evidence="9">SpSt-349</strain>
    </source>
</reference>
<dbReference type="PANTHER" id="PTHR43652">
    <property type="entry name" value="BASIC AMINO ACID ANTIPORTER YFCC-RELATED"/>
    <property type="match status" value="1"/>
</dbReference>
<feature type="domain" description="RCK C-terminal" evidence="8">
    <location>
        <begin position="296"/>
        <end position="380"/>
    </location>
</feature>